<sequence>MFKIFLTHLVTILSIKDLVLANKNSRKVGLENRQKMIKFFLILDRADNFHNKTQHW</sequence>
<organism evidence="1 2">
    <name type="scientific">Capnocytophaga cynodegmi</name>
    <dbReference type="NCBI Taxonomy" id="28189"/>
    <lineage>
        <taxon>Bacteria</taxon>
        <taxon>Pseudomonadati</taxon>
        <taxon>Bacteroidota</taxon>
        <taxon>Flavobacteriia</taxon>
        <taxon>Flavobacteriales</taxon>
        <taxon>Flavobacteriaceae</taxon>
        <taxon>Capnocytophaga</taxon>
    </lineage>
</organism>
<evidence type="ECO:0000313" key="1">
    <source>
        <dbReference type="EMBL" id="CEN36649.1"/>
    </source>
</evidence>
<protein>
    <submittedName>
        <fullName evidence="1">Uncharacterized protein</fullName>
    </submittedName>
</protein>
<dbReference type="Proteomes" id="UP000038083">
    <property type="component" value="Unassembled WGS sequence"/>
</dbReference>
<dbReference type="EMBL" id="CDOG01000012">
    <property type="protein sequence ID" value="CEN36649.1"/>
    <property type="molecule type" value="Genomic_DNA"/>
</dbReference>
<evidence type="ECO:0000313" key="2">
    <source>
        <dbReference type="Proteomes" id="UP000038083"/>
    </source>
</evidence>
<gene>
    <name evidence="1" type="ORF">CCYN74_20008</name>
</gene>
<dbReference type="AlphaFoldDB" id="A0A0B7HRJ3"/>
<reference evidence="1 2" key="1">
    <citation type="submission" date="2015-01" db="EMBL/GenBank/DDBJ databases">
        <authorList>
            <person name="MANFREDI Pablo"/>
        </authorList>
    </citation>
    <scope>NUCLEOTIDE SEQUENCE [LARGE SCALE GENOMIC DNA]</scope>
    <source>
        <strain evidence="1 2">Ccy74</strain>
    </source>
</reference>
<name>A0A0B7HRJ3_9FLAO</name>
<accession>A0A0B7HRJ3</accession>
<proteinExistence type="predicted"/>